<dbReference type="InterPro" id="IPR053842">
    <property type="entry name" value="NikA-like"/>
</dbReference>
<reference evidence="2 3" key="1">
    <citation type="submission" date="2020-04" db="EMBL/GenBank/DDBJ databases">
        <title>Genome sequencing of novel species.</title>
        <authorList>
            <person name="Heo J."/>
            <person name="Kim S.-J."/>
            <person name="Kim J.-S."/>
            <person name="Hong S.-B."/>
            <person name="Kwon S.-W."/>
        </authorList>
    </citation>
    <scope>NUCLEOTIDE SEQUENCE [LARGE SCALE GENOMIC DNA]</scope>
    <source>
        <strain evidence="2 3">F39-2</strain>
    </source>
</reference>
<accession>A0A7L5DX91</accession>
<dbReference type="Pfam" id="PF21983">
    <property type="entry name" value="NikA-like"/>
    <property type="match status" value="1"/>
</dbReference>
<dbReference type="KEGG" id="mrob:HH214_07470"/>
<keyword evidence="3" id="KW-1185">Reference proteome</keyword>
<feature type="compositionally biased region" description="Basic residues" evidence="1">
    <location>
        <begin position="16"/>
        <end position="28"/>
    </location>
</feature>
<evidence type="ECO:0000256" key="1">
    <source>
        <dbReference type="SAM" id="MobiDB-lite"/>
    </source>
</evidence>
<organism evidence="2 3">
    <name type="scientific">Mucilaginibacter robiniae</name>
    <dbReference type="NCBI Taxonomy" id="2728022"/>
    <lineage>
        <taxon>Bacteria</taxon>
        <taxon>Pseudomonadati</taxon>
        <taxon>Bacteroidota</taxon>
        <taxon>Sphingobacteriia</taxon>
        <taxon>Sphingobacteriales</taxon>
        <taxon>Sphingobacteriaceae</taxon>
        <taxon>Mucilaginibacter</taxon>
    </lineage>
</organism>
<evidence type="ECO:0000313" key="2">
    <source>
        <dbReference type="EMBL" id="QJD95722.1"/>
    </source>
</evidence>
<gene>
    <name evidence="2" type="ORF">HH214_07470</name>
</gene>
<sequence>MKEQHSPSNLPDQRTKKAKGGRPPKAIRRSVSMLIRFTPTEKMLIDSKAKKAGLKTSEWIRSAARSARIVQRLTPEQLGHLKRLSGMANNLNQLTRLAHISGLLSFTAECRVLFADIRGELTQLRSDGRQDDHG</sequence>
<dbReference type="AlphaFoldDB" id="A0A7L5DX91"/>
<feature type="region of interest" description="Disordered" evidence="1">
    <location>
        <begin position="1"/>
        <end position="28"/>
    </location>
</feature>
<dbReference type="Proteomes" id="UP000503278">
    <property type="component" value="Chromosome"/>
</dbReference>
<protein>
    <submittedName>
        <fullName evidence="2">MobC family plasmid mobilization relaxosome protein</fullName>
    </submittedName>
</protein>
<dbReference type="RefSeq" id="WP_169606729.1">
    <property type="nucleotide sequence ID" value="NZ_CP051682.1"/>
</dbReference>
<evidence type="ECO:0000313" key="3">
    <source>
        <dbReference type="Proteomes" id="UP000503278"/>
    </source>
</evidence>
<proteinExistence type="predicted"/>
<name>A0A7L5DX91_9SPHI</name>
<feature type="compositionally biased region" description="Polar residues" evidence="1">
    <location>
        <begin position="1"/>
        <end position="12"/>
    </location>
</feature>
<dbReference type="EMBL" id="CP051682">
    <property type="protein sequence ID" value="QJD95722.1"/>
    <property type="molecule type" value="Genomic_DNA"/>
</dbReference>